<comment type="caution">
    <text evidence="8">The sequence shown here is derived from an EMBL/GenBank/DDBJ whole genome shotgun (WGS) entry which is preliminary data.</text>
</comment>
<accession>A0A1V3IX34</accession>
<dbReference type="Gene3D" id="2.60.40.10">
    <property type="entry name" value="Immunoglobulins"/>
    <property type="match status" value="2"/>
</dbReference>
<comment type="similarity">
    <text evidence="2">Belongs to the glycosyl hydrolase 2 family.</text>
</comment>
<sequence length="1015" mass="117395">MPLPNYFQDPQILHINTTPHHAYFVPFDSVESAVKNQREFSAFFTLLNGEWDFAYFDRYVDLPKDFLYFSFSEKILVPANWQNHGYDHHHYTNVNYPFPFDPPYVPIDNPCGLYHRIFTLFPNAQKRYLLNFEGVDSCLFVYVNRQFVGYSQISHCTSEFDVTDFLTHGENHLHIVVLKWCDGSYLEDQDKFRMSGIFRDLYLLERESHYLQDFFIRTELADDFKSAVISVEVSFVEKGKPAKCREIAWQLTDPQGEILLSAVTEKGLHITLNEITLWNAENPQLYTLLFRYGSEVICQKIGLRKIEVKNGVMRFNGEAIKFKGVNRHDSDPKTGYVVSREQALQDLRLMKEHNFNAIRTAHYPNAPWFTELCDEYGFYVIAESDIESHGTNAVYVKSPETSILLGVKTEINYEAIRQQTIDNYCYMARSPEFNTAILDRTYANIERDKNRTSVVVWSLGNESGYGENFEQAAAWVKARDPSRLVHYENAIFQHSDHQNDLAHLDFHSEMYTGTEELDAYFADEHNKKPYLFCEYLHAMGNSCGDAEDYFQALERYSGAAGGFVWEWCNHSPYLPHSKRIGYGGDFGDTPNDGNFCADGLVTADRQVQSNLLELKNVQRPLRAFLDKGKVWLKNNLDFTDAQELIAIHYQITENLHPVREGYVENIKIAPKSTALFPLDLPKVDKALGHITLTYYQKRERGLVGKNHCLGFDQLCFSAQKYLPVHQIKKAVYPISIDEKAHYVLIAIGQTSYEFDKHKGIITQIFKQGRAWLNAPLDFNIWRAPLDNDNLMKTHWLAAGYDRAITRAYDFKIIEQEGAVEIRAKCGVNAVSRERILTLDVIYRIDTQGDLAINIHAQKQPHLPFLPRFGVRFFLKEHFQQAEYIGYGETESYLDKHHATQLGWYQTTPKANHVPYLKPQENGSHVGCQYFAIKGEREGFSIHCDKTFSFNLSPYTQEELSTKKHNDELEESGSTILCVDYKMSGIGSNSCGPSLNEKYRLNETQWDWEMRFSPFE</sequence>
<dbReference type="SMART" id="SM01038">
    <property type="entry name" value="Bgal_small_N"/>
    <property type="match status" value="1"/>
</dbReference>
<evidence type="ECO:0000256" key="3">
    <source>
        <dbReference type="ARBA" id="ARBA00012756"/>
    </source>
</evidence>
<dbReference type="SUPFAM" id="SSF51445">
    <property type="entry name" value="(Trans)glycosidases"/>
    <property type="match status" value="1"/>
</dbReference>
<protein>
    <recommendedName>
        <fullName evidence="3">beta-galactosidase</fullName>
        <ecNumber evidence="3">3.2.1.23</ecNumber>
    </recommendedName>
    <alternativeName>
        <fullName evidence="6">Lactase</fullName>
    </alternativeName>
</protein>
<dbReference type="InterPro" id="IPR006101">
    <property type="entry name" value="Glyco_hydro_2"/>
</dbReference>
<dbReference type="Pfam" id="PF02837">
    <property type="entry name" value="Glyco_hydro_2_N"/>
    <property type="match status" value="1"/>
</dbReference>
<dbReference type="InterPro" id="IPR050347">
    <property type="entry name" value="Bact_Beta-galactosidase"/>
</dbReference>
<evidence type="ECO:0000313" key="9">
    <source>
        <dbReference type="Proteomes" id="UP000188728"/>
    </source>
</evidence>
<reference evidence="8 9" key="1">
    <citation type="submission" date="2016-10" db="EMBL/GenBank/DDBJ databases">
        <title>Rodentibacter gen. nov. and new species.</title>
        <authorList>
            <person name="Christensen H."/>
        </authorList>
    </citation>
    <scope>NUCLEOTIDE SEQUENCE [LARGE SCALE GENOMIC DNA]</scope>
    <source>
        <strain evidence="8 9">H1983213011</strain>
    </source>
</reference>
<proteinExistence type="inferred from homology"/>
<dbReference type="Pfam" id="PF02929">
    <property type="entry name" value="Bgal_small_N"/>
    <property type="match status" value="1"/>
</dbReference>
<evidence type="ECO:0000313" key="8">
    <source>
        <dbReference type="EMBL" id="OOF46782.1"/>
    </source>
</evidence>
<dbReference type="PANTHER" id="PTHR46323:SF2">
    <property type="entry name" value="BETA-GALACTOSIDASE"/>
    <property type="match status" value="1"/>
</dbReference>
<dbReference type="InterPro" id="IPR023232">
    <property type="entry name" value="Glyco_hydro_2_AS"/>
</dbReference>
<gene>
    <name evidence="8" type="ORF">BKK51_01560</name>
</gene>
<dbReference type="Pfam" id="PF16353">
    <property type="entry name" value="LacZ_4"/>
    <property type="match status" value="1"/>
</dbReference>
<dbReference type="GO" id="GO:0005990">
    <property type="term" value="P:lactose catabolic process"/>
    <property type="evidence" value="ECO:0007669"/>
    <property type="project" value="TreeGrafter"/>
</dbReference>
<dbReference type="SUPFAM" id="SSF49303">
    <property type="entry name" value="beta-Galactosidase/glucuronidase domain"/>
    <property type="match status" value="2"/>
</dbReference>
<dbReference type="SUPFAM" id="SSF49785">
    <property type="entry name" value="Galactose-binding domain-like"/>
    <property type="match status" value="1"/>
</dbReference>
<dbReference type="Pfam" id="PF02836">
    <property type="entry name" value="Glyco_hydro_2_C"/>
    <property type="match status" value="1"/>
</dbReference>
<dbReference type="InterPro" id="IPR004199">
    <property type="entry name" value="B-gal_small/dom_5"/>
</dbReference>
<feature type="domain" description="Beta galactosidase small chain/" evidence="7">
    <location>
        <begin position="744"/>
        <end position="1012"/>
    </location>
</feature>
<evidence type="ECO:0000256" key="1">
    <source>
        <dbReference type="ARBA" id="ARBA00001412"/>
    </source>
</evidence>
<dbReference type="SUPFAM" id="SSF74650">
    <property type="entry name" value="Galactose mutarotase-like"/>
    <property type="match status" value="1"/>
</dbReference>
<dbReference type="InterPro" id="IPR011013">
    <property type="entry name" value="Gal_mutarotase_sf_dom"/>
</dbReference>
<evidence type="ECO:0000256" key="4">
    <source>
        <dbReference type="ARBA" id="ARBA00022801"/>
    </source>
</evidence>
<dbReference type="InterPro" id="IPR006102">
    <property type="entry name" value="Ig-like_GH2"/>
</dbReference>
<evidence type="ECO:0000256" key="5">
    <source>
        <dbReference type="ARBA" id="ARBA00023295"/>
    </source>
</evidence>
<evidence type="ECO:0000259" key="7">
    <source>
        <dbReference type="SMART" id="SM01038"/>
    </source>
</evidence>
<dbReference type="PRINTS" id="PR00132">
    <property type="entry name" value="GLHYDRLASE2"/>
</dbReference>
<comment type="catalytic activity">
    <reaction evidence="1">
        <text>Hydrolysis of terminal non-reducing beta-D-galactose residues in beta-D-galactosides.</text>
        <dbReference type="EC" id="3.2.1.23"/>
    </reaction>
</comment>
<dbReference type="EMBL" id="MLHK01000010">
    <property type="protein sequence ID" value="OOF46782.1"/>
    <property type="molecule type" value="Genomic_DNA"/>
</dbReference>
<dbReference type="InterPro" id="IPR006104">
    <property type="entry name" value="Glyco_hydro_2_N"/>
</dbReference>
<dbReference type="InterPro" id="IPR014718">
    <property type="entry name" value="GH-type_carb-bd"/>
</dbReference>
<dbReference type="Gene3D" id="2.60.120.260">
    <property type="entry name" value="Galactose-binding domain-like"/>
    <property type="match status" value="1"/>
</dbReference>
<dbReference type="GO" id="GO:0009341">
    <property type="term" value="C:beta-galactosidase complex"/>
    <property type="evidence" value="ECO:0007669"/>
    <property type="project" value="InterPro"/>
</dbReference>
<name>A0A1V3IX34_9PAST</name>
<dbReference type="InterPro" id="IPR017853">
    <property type="entry name" value="GH"/>
</dbReference>
<dbReference type="InterPro" id="IPR036156">
    <property type="entry name" value="Beta-gal/glucu_dom_sf"/>
</dbReference>
<dbReference type="GO" id="GO:0030246">
    <property type="term" value="F:carbohydrate binding"/>
    <property type="evidence" value="ECO:0007669"/>
    <property type="project" value="InterPro"/>
</dbReference>
<keyword evidence="4" id="KW-0378">Hydrolase</keyword>
<organism evidence="8 9">
    <name type="scientific">Rodentibacter trehalosifermentans</name>
    <dbReference type="NCBI Taxonomy" id="1908263"/>
    <lineage>
        <taxon>Bacteria</taxon>
        <taxon>Pseudomonadati</taxon>
        <taxon>Pseudomonadota</taxon>
        <taxon>Gammaproteobacteria</taxon>
        <taxon>Pasteurellales</taxon>
        <taxon>Pasteurellaceae</taxon>
        <taxon>Rodentibacter</taxon>
    </lineage>
</organism>
<dbReference type="RefSeq" id="WP_077473603.1">
    <property type="nucleotide sequence ID" value="NZ_MLHK01000010.1"/>
</dbReference>
<dbReference type="PROSITE" id="PS00608">
    <property type="entry name" value="GLYCOSYL_HYDROL_F2_2"/>
    <property type="match status" value="1"/>
</dbReference>
<evidence type="ECO:0000256" key="2">
    <source>
        <dbReference type="ARBA" id="ARBA00007401"/>
    </source>
</evidence>
<dbReference type="AlphaFoldDB" id="A0A1V3IX34"/>
<dbReference type="InterPro" id="IPR008979">
    <property type="entry name" value="Galactose-bd-like_sf"/>
</dbReference>
<dbReference type="InterPro" id="IPR013783">
    <property type="entry name" value="Ig-like_fold"/>
</dbReference>
<dbReference type="Gene3D" id="3.20.20.80">
    <property type="entry name" value="Glycosidases"/>
    <property type="match status" value="1"/>
</dbReference>
<dbReference type="Proteomes" id="UP000188728">
    <property type="component" value="Unassembled WGS sequence"/>
</dbReference>
<dbReference type="InterPro" id="IPR032312">
    <property type="entry name" value="LacZ_4"/>
</dbReference>
<keyword evidence="5" id="KW-0326">Glycosidase</keyword>
<evidence type="ECO:0000256" key="6">
    <source>
        <dbReference type="ARBA" id="ARBA00032230"/>
    </source>
</evidence>
<dbReference type="InterPro" id="IPR006103">
    <property type="entry name" value="Glyco_hydro_2_cat"/>
</dbReference>
<dbReference type="GO" id="GO:0004565">
    <property type="term" value="F:beta-galactosidase activity"/>
    <property type="evidence" value="ECO:0007669"/>
    <property type="project" value="UniProtKB-EC"/>
</dbReference>
<dbReference type="EC" id="3.2.1.23" evidence="3"/>
<dbReference type="Pfam" id="PF00703">
    <property type="entry name" value="Glyco_hydro_2"/>
    <property type="match status" value="1"/>
</dbReference>
<dbReference type="Gene3D" id="2.70.98.10">
    <property type="match status" value="1"/>
</dbReference>
<dbReference type="PANTHER" id="PTHR46323">
    <property type="entry name" value="BETA-GALACTOSIDASE"/>
    <property type="match status" value="1"/>
</dbReference>